<accession>A0A6A4EPI2</accession>
<evidence type="ECO:0000256" key="1">
    <source>
        <dbReference type="ARBA" id="ARBA00001968"/>
    </source>
</evidence>
<keyword evidence="5" id="KW-1185">Reference proteome</keyword>
<reference evidence="4 5" key="1">
    <citation type="submission" date="2018-08" db="EMBL/GenBank/DDBJ databases">
        <title>Genomic investigation of the strawberry pathogen Phytophthora fragariae indicates pathogenicity is determined by transcriptional variation in three key races.</title>
        <authorList>
            <person name="Adams T.M."/>
            <person name="Armitage A.D."/>
            <person name="Sobczyk M.K."/>
            <person name="Bates H.J."/>
            <person name="Dunwell J.M."/>
            <person name="Nellist C.F."/>
            <person name="Harrison R.J."/>
        </authorList>
    </citation>
    <scope>NUCLEOTIDE SEQUENCE [LARGE SCALE GENOMIC DNA]</scope>
    <source>
        <strain evidence="4 5">SCRP333</strain>
    </source>
</reference>
<dbReference type="GO" id="GO:0046872">
    <property type="term" value="F:metal ion binding"/>
    <property type="evidence" value="ECO:0007669"/>
    <property type="project" value="UniProtKB-KW"/>
</dbReference>
<evidence type="ECO:0000313" key="4">
    <source>
        <dbReference type="EMBL" id="KAE9327445.1"/>
    </source>
</evidence>
<protein>
    <recommendedName>
        <fullName evidence="3">DDE Tnp4 domain-containing protein</fullName>
    </recommendedName>
</protein>
<evidence type="ECO:0000259" key="3">
    <source>
        <dbReference type="Pfam" id="PF13359"/>
    </source>
</evidence>
<comment type="caution">
    <text evidence="4">The sequence shown here is derived from an EMBL/GenBank/DDBJ whole genome shotgun (WGS) entry which is preliminary data.</text>
</comment>
<dbReference type="PANTHER" id="PTHR48471">
    <property type="entry name" value="DDE TNP4 DOMAIN-CONTAINING PROTEIN"/>
    <property type="match status" value="1"/>
</dbReference>
<name>A0A6A4EPI2_9STRA</name>
<dbReference type="Pfam" id="PF13359">
    <property type="entry name" value="DDE_Tnp_4"/>
    <property type="match status" value="1"/>
</dbReference>
<comment type="cofactor">
    <cofactor evidence="1">
        <name>a divalent metal cation</name>
        <dbReference type="ChEBI" id="CHEBI:60240"/>
    </cofactor>
</comment>
<gene>
    <name evidence="4" type="ORF">PR003_g16018</name>
</gene>
<dbReference type="Proteomes" id="UP000434957">
    <property type="component" value="Unassembled WGS sequence"/>
</dbReference>
<evidence type="ECO:0000256" key="2">
    <source>
        <dbReference type="ARBA" id="ARBA00022723"/>
    </source>
</evidence>
<feature type="domain" description="DDE Tnp4" evidence="3">
    <location>
        <begin position="198"/>
        <end position="350"/>
    </location>
</feature>
<organism evidence="4 5">
    <name type="scientific">Phytophthora rubi</name>
    <dbReference type="NCBI Taxonomy" id="129364"/>
    <lineage>
        <taxon>Eukaryota</taxon>
        <taxon>Sar</taxon>
        <taxon>Stramenopiles</taxon>
        <taxon>Oomycota</taxon>
        <taxon>Peronosporomycetes</taxon>
        <taxon>Peronosporales</taxon>
        <taxon>Peronosporaceae</taxon>
        <taxon>Phytophthora</taxon>
    </lineage>
</organism>
<proteinExistence type="predicted"/>
<sequence>MDSTSVLLVLCAASRRRERQARKLRELRRRLYEEICRDKWQRMVRMRHYITLHCLKDPASASWMDTWSRGTDENFITTTSLSRSAFCSLLERFAPFYLIPTFRPRGGRPRKLQLHHQVLGLLLAFYVGSMQRASLCKEFGVPPSTLARVLNTAEAALSRALHDFAPARIVWPSLERQKALARLVARRHHLMQFTWGFLDGKNYRVQQPPNPDVQNAHFNGWLHNVFVTGTLCFSADGLIVWAKHNCPGSWNDGDTSLDFRRILADLDLNPDTRYGIVADSAFPCGKDMLGRVMTPLKEGDLNRLVPSVRKAAKIMSRAITFIRQSAEWGMGSVEKVYHRLLLPLPYDVHKRKVRLDNLFRLANYRVRTVGISEIRTTHFHGHEDIM</sequence>
<dbReference type="AlphaFoldDB" id="A0A6A4EPI2"/>
<keyword evidence="2" id="KW-0479">Metal-binding</keyword>
<dbReference type="EMBL" id="QXFT01001145">
    <property type="protein sequence ID" value="KAE9327445.1"/>
    <property type="molecule type" value="Genomic_DNA"/>
</dbReference>
<dbReference type="InterPro" id="IPR027806">
    <property type="entry name" value="HARBI1_dom"/>
</dbReference>
<evidence type="ECO:0000313" key="5">
    <source>
        <dbReference type="Proteomes" id="UP000434957"/>
    </source>
</evidence>
<dbReference type="PANTHER" id="PTHR48471:SF1">
    <property type="entry name" value="DDE TNP4 DOMAIN-CONTAINING PROTEIN"/>
    <property type="match status" value="1"/>
</dbReference>